<dbReference type="AlphaFoldDB" id="A0A138AIE7"/>
<dbReference type="OrthoDB" id="4411497at2"/>
<feature type="transmembrane region" description="Helical" evidence="1">
    <location>
        <begin position="65"/>
        <end position="85"/>
    </location>
</feature>
<evidence type="ECO:0000313" key="3">
    <source>
        <dbReference type="Proteomes" id="UP000070258"/>
    </source>
</evidence>
<name>A0A138AIE7_9ACTN</name>
<gene>
    <name evidence="2" type="ORF">AXK60_06845</name>
</gene>
<reference evidence="3" key="1">
    <citation type="submission" date="2016-02" db="EMBL/GenBank/DDBJ databases">
        <authorList>
            <person name="Wen L."/>
            <person name="He K."/>
            <person name="Yang H."/>
        </authorList>
    </citation>
    <scope>NUCLEOTIDE SEQUENCE [LARGE SCALE GENOMIC DNA]</scope>
    <source>
        <strain evidence="3">JCM 15929</strain>
    </source>
</reference>
<dbReference type="Proteomes" id="UP000070258">
    <property type="component" value="Unassembled WGS sequence"/>
</dbReference>
<keyword evidence="1" id="KW-0472">Membrane</keyword>
<proteinExistence type="predicted"/>
<feature type="transmembrane region" description="Helical" evidence="1">
    <location>
        <begin position="105"/>
        <end position="130"/>
    </location>
</feature>
<feature type="transmembrane region" description="Helical" evidence="1">
    <location>
        <begin position="231"/>
        <end position="253"/>
    </location>
</feature>
<keyword evidence="1" id="KW-0812">Transmembrane</keyword>
<accession>A0A138AIE7</accession>
<protein>
    <submittedName>
        <fullName evidence="2">Uncharacterized protein</fullName>
    </submittedName>
</protein>
<organism evidence="2 3">
    <name type="scientific">Tsukamurella pseudospumae</name>
    <dbReference type="NCBI Taxonomy" id="239498"/>
    <lineage>
        <taxon>Bacteria</taxon>
        <taxon>Bacillati</taxon>
        <taxon>Actinomycetota</taxon>
        <taxon>Actinomycetes</taxon>
        <taxon>Mycobacteriales</taxon>
        <taxon>Tsukamurellaceae</taxon>
        <taxon>Tsukamurella</taxon>
    </lineage>
</organism>
<dbReference type="EMBL" id="LSRF01000033">
    <property type="protein sequence ID" value="KXP10187.1"/>
    <property type="molecule type" value="Genomic_DNA"/>
</dbReference>
<evidence type="ECO:0000313" key="2">
    <source>
        <dbReference type="EMBL" id="KXP10187.1"/>
    </source>
</evidence>
<feature type="transmembrane region" description="Helical" evidence="1">
    <location>
        <begin position="20"/>
        <end position="44"/>
    </location>
</feature>
<evidence type="ECO:0000256" key="1">
    <source>
        <dbReference type="SAM" id="Phobius"/>
    </source>
</evidence>
<dbReference type="RefSeq" id="WP_068571223.1">
    <property type="nucleotide sequence ID" value="NZ_LSRF01000033.1"/>
</dbReference>
<dbReference type="STRING" id="239498.AXK60_06845"/>
<keyword evidence="1" id="KW-1133">Transmembrane helix</keyword>
<sequence>MTALAIAARAEVVRIGGLRGAGAALLTLAIVGPAAVTVAVAALAEHVSRIASSVQVTAVSTTNSAYWLLSLTPVACCAVAAYAAAGSARREWDHFLIPNPAVGAGARWLVFGGFAAAATAGPTAVALAALPLAFPRVYGDVRLASATGVRMVLVGGITAFLLVGAAIGVALLLRHPIAAMVTVVGWAEIVEPGIALIPGAASAQRYMPFLNAVYASGQDLIFAPPWSPNGAVTYLVVLCLVLLTVGLVGDGRLRPRSVRRIRSGPTNPA</sequence>
<comment type="caution">
    <text evidence="2">The sequence shown here is derived from an EMBL/GenBank/DDBJ whole genome shotgun (WGS) entry which is preliminary data.</text>
</comment>
<feature type="transmembrane region" description="Helical" evidence="1">
    <location>
        <begin position="151"/>
        <end position="173"/>
    </location>
</feature>